<comment type="similarity">
    <text evidence="1">Belongs to the glycosyltransferase 2 family.</text>
</comment>
<keyword evidence="4" id="KW-1185">Reference proteome</keyword>
<evidence type="ECO:0000259" key="2">
    <source>
        <dbReference type="Pfam" id="PF00535"/>
    </source>
</evidence>
<dbReference type="Proteomes" id="UP001525857">
    <property type="component" value="Unassembled WGS sequence"/>
</dbReference>
<sequence>MKNKLTSAVIMSTYNGEDYILAQLNSLKDQTIGPDSVYIRDDGSSDQTVDIITRFIFKNELSNWSLIRNEQNVGWRRNFMQLLDEASEDIIFFSDQDDIWYADKIEKTLELMSTDSEIKVLVSDYDLFGEAGGDEKMLPFSETNVAPNLYQVSLTLDNILIKRDGMAIAVRRNFVPEVIKSYDIIDCDAFGFPQAHDLITWVTSILNNGLYHTDLKLVNHRIHSTSTWAKESQKKTISPITKVENLIQFYKKVRLQVNDEVNSFGNVLDLKLKDLALEKKLLYSRSYIAWFLSFRQFSSIKRYFGFLKRNM</sequence>
<dbReference type="SUPFAM" id="SSF53448">
    <property type="entry name" value="Nucleotide-diphospho-sugar transferases"/>
    <property type="match status" value="1"/>
</dbReference>
<dbReference type="EMBL" id="QVOV01000001">
    <property type="protein sequence ID" value="MCT8388492.1"/>
    <property type="molecule type" value="Genomic_DNA"/>
</dbReference>
<accession>A0ABT2NWZ6</accession>
<dbReference type="PANTHER" id="PTHR43685">
    <property type="entry name" value="GLYCOSYLTRANSFERASE"/>
    <property type="match status" value="1"/>
</dbReference>
<evidence type="ECO:0000313" key="4">
    <source>
        <dbReference type="Proteomes" id="UP001525857"/>
    </source>
</evidence>
<dbReference type="InterPro" id="IPR029044">
    <property type="entry name" value="Nucleotide-diphossugar_trans"/>
</dbReference>
<dbReference type="Gene3D" id="3.90.550.10">
    <property type="entry name" value="Spore Coat Polysaccharide Biosynthesis Protein SpsA, Chain A"/>
    <property type="match status" value="1"/>
</dbReference>
<feature type="domain" description="Glycosyltransferase 2-like" evidence="2">
    <location>
        <begin position="9"/>
        <end position="123"/>
    </location>
</feature>
<gene>
    <name evidence="3" type="ORF">D0501_00025</name>
</gene>
<organism evidence="3 4">
    <name type="scientific">Leuconostoc holzapfelii</name>
    <dbReference type="NCBI Taxonomy" id="434464"/>
    <lineage>
        <taxon>Bacteria</taxon>
        <taxon>Bacillati</taxon>
        <taxon>Bacillota</taxon>
        <taxon>Bacilli</taxon>
        <taxon>Lactobacillales</taxon>
        <taxon>Lactobacillaceae</taxon>
        <taxon>Leuconostoc</taxon>
    </lineage>
</organism>
<proteinExistence type="inferred from homology"/>
<comment type="caution">
    <text evidence="3">The sequence shown here is derived from an EMBL/GenBank/DDBJ whole genome shotgun (WGS) entry which is preliminary data.</text>
</comment>
<evidence type="ECO:0000313" key="3">
    <source>
        <dbReference type="EMBL" id="MCT8388492.1"/>
    </source>
</evidence>
<name>A0ABT2NWZ6_9LACO</name>
<dbReference type="InterPro" id="IPR050834">
    <property type="entry name" value="Glycosyltransf_2"/>
</dbReference>
<protein>
    <submittedName>
        <fullName evidence="3">Glycosyltransferase</fullName>
    </submittedName>
</protein>
<evidence type="ECO:0000256" key="1">
    <source>
        <dbReference type="ARBA" id="ARBA00006739"/>
    </source>
</evidence>
<dbReference type="InterPro" id="IPR001173">
    <property type="entry name" value="Glyco_trans_2-like"/>
</dbReference>
<dbReference type="PANTHER" id="PTHR43685:SF11">
    <property type="entry name" value="GLYCOSYLTRANSFERASE TAGX-RELATED"/>
    <property type="match status" value="1"/>
</dbReference>
<dbReference type="RefSeq" id="WP_261656137.1">
    <property type="nucleotide sequence ID" value="NZ_QVOV01000001.1"/>
</dbReference>
<reference evidence="3 4" key="1">
    <citation type="submission" date="2018-08" db="EMBL/GenBank/DDBJ databases">
        <title>Draft genome sequences of Leuconostoc spp. and Weissella spp. with biocontrol potential.</title>
        <authorList>
            <person name="Lo R."/>
            <person name="Ho V.T.T."/>
            <person name="Turner M.S."/>
        </authorList>
    </citation>
    <scope>NUCLEOTIDE SEQUENCE [LARGE SCALE GENOMIC DNA]</scope>
    <source>
        <strain evidence="3 4">733</strain>
    </source>
</reference>
<dbReference type="Pfam" id="PF00535">
    <property type="entry name" value="Glycos_transf_2"/>
    <property type="match status" value="1"/>
</dbReference>